<proteinExistence type="predicted"/>
<evidence type="ECO:0000313" key="2">
    <source>
        <dbReference type="EMBL" id="KAF6020794.1"/>
    </source>
</evidence>
<accession>A0A7J7J4Z1</accession>
<feature type="compositionally biased region" description="Polar residues" evidence="1">
    <location>
        <begin position="184"/>
        <end position="195"/>
    </location>
</feature>
<feature type="compositionally biased region" description="Polar residues" evidence="1">
    <location>
        <begin position="242"/>
        <end position="251"/>
    </location>
</feature>
<feature type="compositionally biased region" description="Polar residues" evidence="1">
    <location>
        <begin position="18"/>
        <end position="27"/>
    </location>
</feature>
<feature type="compositionally biased region" description="Polar residues" evidence="1">
    <location>
        <begin position="209"/>
        <end position="231"/>
    </location>
</feature>
<protein>
    <submittedName>
        <fullName evidence="2">Uncharacterized protein</fullName>
    </submittedName>
</protein>
<reference evidence="2" key="1">
    <citation type="submission" date="2020-06" db="EMBL/GenBank/DDBJ databases">
        <title>Draft genome of Bugula neritina, a colonial animal packing powerful symbionts and potential medicines.</title>
        <authorList>
            <person name="Rayko M."/>
        </authorList>
    </citation>
    <scope>NUCLEOTIDE SEQUENCE [LARGE SCALE GENOMIC DNA]</scope>
    <source>
        <strain evidence="2">Kwan_BN1</strain>
    </source>
</reference>
<feature type="region of interest" description="Disordered" evidence="1">
    <location>
        <begin position="1"/>
        <end position="54"/>
    </location>
</feature>
<dbReference type="EMBL" id="VXIV02003145">
    <property type="protein sequence ID" value="KAF6020794.1"/>
    <property type="molecule type" value="Genomic_DNA"/>
</dbReference>
<comment type="caution">
    <text evidence="2">The sequence shown here is derived from an EMBL/GenBank/DDBJ whole genome shotgun (WGS) entry which is preliminary data.</text>
</comment>
<sequence length="715" mass="81923">MLKFRADLGDSKRPATEKGTSAQTVKNTQKKRAQNPYEEIVIDADEESSKKEDLDYKTEVSLIDELKQKESPVSPTNIDKIHECDDRIIEENKSYPKCSINNNLLTYSGENELHDSVVSISNKAPVKTSPWIIPDVDSDDDFLKRQQNWSFEKPTSDLPHIILNSHRPFQKFSFPSDSEEDENPYSTAKSPSLSIKSAEPPLPPPVSTIPRNLTSHPGLQKKSSLQTSEVHNLQIDAAAAQRTPSITSASDTDFYDEIDFSPDRKMEPKEGQSTPRYKFTLSKGKSKLNPTDITYAEIPKKSRWNFPSSSDEEEDTEHRHTKTRKLIPRQDSAASDEGERPCVPPKIWEEPTSVTRKQQPCQSGNCQKNVTEKKFNNFETAVPSDEDDDVKIEYSPFRRPAVNLTNSLLGTCDQDLYSSLENTNSPYFEGQEVEQTENSSFHSDSSCDEMIDYEQSSACVDLDQLSLDSSGKRLKRIVETHETHEIVPADNHEDDIVERIIETQTITEKLDENRAFNKHEKEDYSKYFENDDEFVSHIFTLGRTIEKNSQKKKMKDFAFVENLFSAPDPMIETMPLEKKTVKQKITTLVKKKRAREDNIYDEVKIDDTFVPPIRNEEYDDEESYDNKMENQEESSWDKAIGLEDNSTTDENVCTEQADVLNSSTSKCSSTFEKKKEQKKSFLKGIRKLLKKKEKMPDVDFNDSLVLEEDYQEYVP</sequence>
<keyword evidence="3" id="KW-1185">Reference proteome</keyword>
<gene>
    <name evidence="2" type="ORF">EB796_020895</name>
</gene>
<organism evidence="2 3">
    <name type="scientific">Bugula neritina</name>
    <name type="common">Brown bryozoan</name>
    <name type="synonym">Sertularia neritina</name>
    <dbReference type="NCBI Taxonomy" id="10212"/>
    <lineage>
        <taxon>Eukaryota</taxon>
        <taxon>Metazoa</taxon>
        <taxon>Spiralia</taxon>
        <taxon>Lophotrochozoa</taxon>
        <taxon>Bryozoa</taxon>
        <taxon>Gymnolaemata</taxon>
        <taxon>Cheilostomatida</taxon>
        <taxon>Flustrina</taxon>
        <taxon>Buguloidea</taxon>
        <taxon>Bugulidae</taxon>
        <taxon>Bugula</taxon>
    </lineage>
</organism>
<name>A0A7J7J4Z1_BUGNE</name>
<feature type="compositionally biased region" description="Polar residues" evidence="1">
    <location>
        <begin position="352"/>
        <end position="365"/>
    </location>
</feature>
<dbReference type="AlphaFoldDB" id="A0A7J7J4Z1"/>
<dbReference type="Proteomes" id="UP000593567">
    <property type="component" value="Unassembled WGS sequence"/>
</dbReference>
<evidence type="ECO:0000256" key="1">
    <source>
        <dbReference type="SAM" id="MobiDB-lite"/>
    </source>
</evidence>
<feature type="compositionally biased region" description="Basic and acidic residues" evidence="1">
    <location>
        <begin position="261"/>
        <end position="270"/>
    </location>
</feature>
<evidence type="ECO:0000313" key="3">
    <source>
        <dbReference type="Proteomes" id="UP000593567"/>
    </source>
</evidence>
<feature type="region of interest" description="Disordered" evidence="1">
    <location>
        <begin position="171"/>
        <end position="365"/>
    </location>
</feature>
<feature type="compositionally biased region" description="Basic and acidic residues" evidence="1">
    <location>
        <begin position="1"/>
        <end position="16"/>
    </location>
</feature>